<keyword evidence="2 4" id="KW-0863">Zinc-finger</keyword>
<evidence type="ECO:0000256" key="1">
    <source>
        <dbReference type="ARBA" id="ARBA00022723"/>
    </source>
</evidence>
<dbReference type="PANTHER" id="PTHR23111:SF40">
    <property type="entry name" value="RNA-BINDING PROTEIN INVOLVED IN HETEROCHROMATIN ASSEMBLY-RELATED"/>
    <property type="match status" value="1"/>
</dbReference>
<evidence type="ECO:0000256" key="3">
    <source>
        <dbReference type="ARBA" id="ARBA00022833"/>
    </source>
</evidence>
<dbReference type="InterPro" id="IPR001876">
    <property type="entry name" value="Znf_RanBP2"/>
</dbReference>
<sequence>MQQLRHVFLAEVRGSRLCFSPLVSTSKRTCTTGFSAARWTCTCGFNNYGFHRQCFRCNKARDDLSSSKQISLAALLDDAHADTATVNDEQSITAVSTPVVPAEGVWMCAACNTFNNSTRGACVHCGEVRPSGRLSDRASGSTLIPDASIAASSHRARHPAEAPQSFKRGDWYCSCGAHNFARNTHCRDCQAPAPVQRRAALRHNASSQDWVCPACDKYNFSRRTECMRCHHSRPPSQNNEAKGSAATGAESQGWVCQACHSMNPSDSASGCVICGTPK</sequence>
<dbReference type="PROSITE" id="PS01358">
    <property type="entry name" value="ZF_RANBP2_1"/>
    <property type="match status" value="2"/>
</dbReference>
<accession>A0A0M9G7Z7</accession>
<dbReference type="OMA" id="RTECMRC"/>
<evidence type="ECO:0000313" key="6">
    <source>
        <dbReference type="EMBL" id="KPA84453.1"/>
    </source>
</evidence>
<dbReference type="OrthoDB" id="448399at2759"/>
<keyword evidence="1" id="KW-0479">Metal-binding</keyword>
<dbReference type="GeneID" id="26902712"/>
<dbReference type="Gene3D" id="4.10.1060.10">
    <property type="entry name" value="Zinc finger, RanBP2-type"/>
    <property type="match status" value="2"/>
</dbReference>
<feature type="domain" description="RanBP2-type" evidence="5">
    <location>
        <begin position="206"/>
        <end position="235"/>
    </location>
</feature>
<dbReference type="PANTHER" id="PTHR23111">
    <property type="entry name" value="ZINC FINGER PROTEIN"/>
    <property type="match status" value="1"/>
</dbReference>
<comment type="caution">
    <text evidence="6">The sequence shown here is derived from an EMBL/GenBank/DDBJ whole genome shotgun (WGS) entry which is preliminary data.</text>
</comment>
<feature type="domain" description="RanBP2-type" evidence="5">
    <location>
        <begin position="102"/>
        <end position="131"/>
    </location>
</feature>
<organism evidence="6 7">
    <name type="scientific">Leptomonas pyrrhocoris</name>
    <name type="common">Firebug parasite</name>
    <dbReference type="NCBI Taxonomy" id="157538"/>
    <lineage>
        <taxon>Eukaryota</taxon>
        <taxon>Discoba</taxon>
        <taxon>Euglenozoa</taxon>
        <taxon>Kinetoplastea</taxon>
        <taxon>Metakinetoplastina</taxon>
        <taxon>Trypanosomatida</taxon>
        <taxon>Trypanosomatidae</taxon>
        <taxon>Leishmaniinae</taxon>
        <taxon>Leptomonas</taxon>
    </lineage>
</organism>
<proteinExistence type="predicted"/>
<dbReference type="EMBL" id="LGTL01000003">
    <property type="protein sequence ID" value="KPA84453.1"/>
    <property type="molecule type" value="Genomic_DNA"/>
</dbReference>
<evidence type="ECO:0000313" key="7">
    <source>
        <dbReference type="Proteomes" id="UP000037923"/>
    </source>
</evidence>
<dbReference type="SMART" id="SM00547">
    <property type="entry name" value="ZnF_RBZ"/>
    <property type="match status" value="5"/>
</dbReference>
<dbReference type="Proteomes" id="UP000037923">
    <property type="component" value="Unassembled WGS sequence"/>
</dbReference>
<dbReference type="GO" id="GO:0008270">
    <property type="term" value="F:zinc ion binding"/>
    <property type="evidence" value="ECO:0007669"/>
    <property type="project" value="UniProtKB-KW"/>
</dbReference>
<dbReference type="VEuPathDB" id="TriTrypDB:LpyrH10_03_5680"/>
<keyword evidence="7" id="KW-1185">Reference proteome</keyword>
<evidence type="ECO:0000259" key="5">
    <source>
        <dbReference type="PROSITE" id="PS50199"/>
    </source>
</evidence>
<dbReference type="RefSeq" id="XP_015662892.1">
    <property type="nucleotide sequence ID" value="XM_015799414.1"/>
</dbReference>
<name>A0A0M9G7Z7_LEPPY</name>
<dbReference type="InterPro" id="IPR036443">
    <property type="entry name" value="Znf_RanBP2_sf"/>
</dbReference>
<reference evidence="6 7" key="1">
    <citation type="submission" date="2015-07" db="EMBL/GenBank/DDBJ databases">
        <title>High-quality genome of monoxenous trypanosomatid Leptomonas pyrrhocoris.</title>
        <authorList>
            <person name="Flegontov P."/>
            <person name="Butenko A."/>
            <person name="Firsov S."/>
            <person name="Vlcek C."/>
            <person name="Logacheva M.D."/>
            <person name="Field M."/>
            <person name="Filatov D."/>
            <person name="Flegontova O."/>
            <person name="Gerasimov E."/>
            <person name="Jackson A.P."/>
            <person name="Kelly S."/>
            <person name="Opperdoes F."/>
            <person name="O'Reilly A."/>
            <person name="Votypka J."/>
            <person name="Yurchenko V."/>
            <person name="Lukes J."/>
        </authorList>
    </citation>
    <scope>NUCLEOTIDE SEQUENCE [LARGE SCALE GENOMIC DNA]</scope>
    <source>
        <strain evidence="6">H10</strain>
    </source>
</reference>
<feature type="domain" description="RanBP2-type" evidence="5">
    <location>
        <begin position="167"/>
        <end position="195"/>
    </location>
</feature>
<evidence type="ECO:0000256" key="2">
    <source>
        <dbReference type="ARBA" id="ARBA00022771"/>
    </source>
</evidence>
<protein>
    <submittedName>
        <fullName evidence="6">Putative mitochondrial mitochondrial RNA binding complex 1 subunit</fullName>
    </submittedName>
</protein>
<keyword evidence="3" id="KW-0862">Zinc</keyword>
<gene>
    <name evidence="6" type="ORF">ABB37_02417</name>
</gene>
<dbReference type="PROSITE" id="PS50199">
    <property type="entry name" value="ZF_RANBP2_2"/>
    <property type="match status" value="3"/>
</dbReference>
<dbReference type="SUPFAM" id="SSF90209">
    <property type="entry name" value="Ran binding protein zinc finger-like"/>
    <property type="match status" value="3"/>
</dbReference>
<dbReference type="GO" id="GO:0003729">
    <property type="term" value="F:mRNA binding"/>
    <property type="evidence" value="ECO:0007669"/>
    <property type="project" value="TreeGrafter"/>
</dbReference>
<dbReference type="Pfam" id="PF00641">
    <property type="entry name" value="Zn_ribbon_RanBP"/>
    <property type="match status" value="3"/>
</dbReference>
<dbReference type="AlphaFoldDB" id="A0A0M9G7Z7"/>
<evidence type="ECO:0000256" key="4">
    <source>
        <dbReference type="PROSITE-ProRule" id="PRU00322"/>
    </source>
</evidence>